<accession>A0A2P8CZY1</accession>
<dbReference type="EMBL" id="PYGA01000022">
    <property type="protein sequence ID" value="PSK90512.1"/>
    <property type="molecule type" value="Genomic_DNA"/>
</dbReference>
<evidence type="ECO:0000256" key="3">
    <source>
        <dbReference type="ARBA" id="ARBA00023163"/>
    </source>
</evidence>
<reference evidence="6 7" key="1">
    <citation type="submission" date="2018-03" db="EMBL/GenBank/DDBJ databases">
        <title>Genomic Encyclopedia of Archaeal and Bacterial Type Strains, Phase II (KMG-II): from individual species to whole genera.</title>
        <authorList>
            <person name="Goeker M."/>
        </authorList>
    </citation>
    <scope>NUCLEOTIDE SEQUENCE [LARGE SCALE GENOMIC DNA]</scope>
    <source>
        <strain evidence="6 7">DSM 45312</strain>
    </source>
</reference>
<evidence type="ECO:0000256" key="1">
    <source>
        <dbReference type="ARBA" id="ARBA00023015"/>
    </source>
</evidence>
<dbReference type="Pfam" id="PF00440">
    <property type="entry name" value="TetR_N"/>
    <property type="match status" value="1"/>
</dbReference>
<keyword evidence="2 4" id="KW-0238">DNA-binding</keyword>
<comment type="caution">
    <text evidence="6">The sequence shown here is derived from an EMBL/GenBank/DDBJ whole genome shotgun (WGS) entry which is preliminary data.</text>
</comment>
<dbReference type="InterPro" id="IPR011075">
    <property type="entry name" value="TetR_C"/>
</dbReference>
<dbReference type="GO" id="GO:0000976">
    <property type="term" value="F:transcription cis-regulatory region binding"/>
    <property type="evidence" value="ECO:0007669"/>
    <property type="project" value="TreeGrafter"/>
</dbReference>
<dbReference type="PANTHER" id="PTHR30055:SF148">
    <property type="entry name" value="TETR-FAMILY TRANSCRIPTIONAL REGULATOR"/>
    <property type="match status" value="1"/>
</dbReference>
<dbReference type="Gene3D" id="1.10.357.10">
    <property type="entry name" value="Tetracycline Repressor, domain 2"/>
    <property type="match status" value="1"/>
</dbReference>
<keyword evidence="1" id="KW-0805">Transcription regulation</keyword>
<organism evidence="6 7">
    <name type="scientific">Murinocardiopsis flavida</name>
    <dbReference type="NCBI Taxonomy" id="645275"/>
    <lineage>
        <taxon>Bacteria</taxon>
        <taxon>Bacillati</taxon>
        <taxon>Actinomycetota</taxon>
        <taxon>Actinomycetes</taxon>
        <taxon>Streptosporangiales</taxon>
        <taxon>Nocardiopsidaceae</taxon>
        <taxon>Murinocardiopsis</taxon>
    </lineage>
</organism>
<gene>
    <name evidence="6" type="ORF">CLV63_12246</name>
</gene>
<protein>
    <submittedName>
        <fullName evidence="6">TetR family transcriptional regulator</fullName>
    </submittedName>
</protein>
<dbReference type="PROSITE" id="PS50977">
    <property type="entry name" value="HTH_TETR_2"/>
    <property type="match status" value="1"/>
</dbReference>
<dbReference type="InterPro" id="IPR009057">
    <property type="entry name" value="Homeodomain-like_sf"/>
</dbReference>
<dbReference type="AlphaFoldDB" id="A0A2P8CZY1"/>
<keyword evidence="7" id="KW-1185">Reference proteome</keyword>
<dbReference type="PANTHER" id="PTHR30055">
    <property type="entry name" value="HTH-TYPE TRANSCRIPTIONAL REGULATOR RUTR"/>
    <property type="match status" value="1"/>
</dbReference>
<evidence type="ECO:0000256" key="4">
    <source>
        <dbReference type="PROSITE-ProRule" id="PRU00335"/>
    </source>
</evidence>
<evidence type="ECO:0000313" key="7">
    <source>
        <dbReference type="Proteomes" id="UP000240542"/>
    </source>
</evidence>
<sequence length="206" mass="21871">MTETSAAPTGTRAPGRPRSREAGAAILAAALELLAERRYIAKISVAAIAARAGVGKATIYRRWAAKEELFTDAVATLRPPLPALAGVSVRDDLVDLLAQVCAEGDSPLDRALGVLMLNDDHLELVVRIKRTVFGPRDEQMRAVLRRGARTGELRPGFPPQTVRHLLVGGALMARRSEGTRPPRDCAAELVDTLLDGLCAAPAADPG</sequence>
<dbReference type="SUPFAM" id="SSF48498">
    <property type="entry name" value="Tetracyclin repressor-like, C-terminal domain"/>
    <property type="match status" value="1"/>
</dbReference>
<name>A0A2P8CZY1_9ACTN</name>
<dbReference type="InterPro" id="IPR050109">
    <property type="entry name" value="HTH-type_TetR-like_transc_reg"/>
</dbReference>
<feature type="DNA-binding region" description="H-T-H motif" evidence="4">
    <location>
        <begin position="44"/>
        <end position="63"/>
    </location>
</feature>
<dbReference type="SUPFAM" id="SSF46689">
    <property type="entry name" value="Homeodomain-like"/>
    <property type="match status" value="1"/>
</dbReference>
<dbReference type="GO" id="GO:0003700">
    <property type="term" value="F:DNA-binding transcription factor activity"/>
    <property type="evidence" value="ECO:0007669"/>
    <property type="project" value="TreeGrafter"/>
</dbReference>
<dbReference type="Gene3D" id="1.10.10.60">
    <property type="entry name" value="Homeodomain-like"/>
    <property type="match status" value="1"/>
</dbReference>
<dbReference type="InterPro" id="IPR001647">
    <property type="entry name" value="HTH_TetR"/>
</dbReference>
<dbReference type="InterPro" id="IPR036271">
    <property type="entry name" value="Tet_transcr_reg_TetR-rel_C_sf"/>
</dbReference>
<evidence type="ECO:0000256" key="2">
    <source>
        <dbReference type="ARBA" id="ARBA00023125"/>
    </source>
</evidence>
<evidence type="ECO:0000259" key="5">
    <source>
        <dbReference type="PROSITE" id="PS50977"/>
    </source>
</evidence>
<feature type="domain" description="HTH tetR-type" evidence="5">
    <location>
        <begin position="20"/>
        <end position="81"/>
    </location>
</feature>
<dbReference type="RefSeq" id="WP_106585804.1">
    <property type="nucleotide sequence ID" value="NZ_PYGA01000022.1"/>
</dbReference>
<dbReference type="Pfam" id="PF16859">
    <property type="entry name" value="TetR_C_11"/>
    <property type="match status" value="1"/>
</dbReference>
<dbReference type="Proteomes" id="UP000240542">
    <property type="component" value="Unassembled WGS sequence"/>
</dbReference>
<keyword evidence="3" id="KW-0804">Transcription</keyword>
<evidence type="ECO:0000313" key="6">
    <source>
        <dbReference type="EMBL" id="PSK90512.1"/>
    </source>
</evidence>
<proteinExistence type="predicted"/>
<dbReference type="OrthoDB" id="9796019at2"/>